<evidence type="ECO:0000313" key="2">
    <source>
        <dbReference type="Proteomes" id="UP000054010"/>
    </source>
</evidence>
<dbReference type="Proteomes" id="UP000054010">
    <property type="component" value="Unassembled WGS sequence"/>
</dbReference>
<accession>E1IFM7</accession>
<dbReference type="AlphaFoldDB" id="E1IFM7"/>
<gene>
    <name evidence="1" type="ORF">OSCT_2128</name>
</gene>
<dbReference type="eggNOG" id="COG0654">
    <property type="taxonomic scope" value="Bacteria"/>
</dbReference>
<dbReference type="OrthoDB" id="24355at2"/>
<sequence length="391" mass="44668">MNTHFDYIIAGSGAAGLSLAYHLDLAGLGDRRVLLIDQVRKEQNDRTWCFWETKPGPFEAVVAKRWSHLWFHGDTGSRRLAIAPYTYKLIQGGDFYRFMDDHFAQRPSVTRLYGRVEALREDPEGGMQVQVDGQIFHGRWGFNSIAPLAPTPPGHAAWLQHFKGWVIRTDSPVFDPEAATFMDFRVEQGDDVRFVYVLPYDTHTALIEDTYFSPSLLPQEVYDAGLRHYIREWLGVERYSIEHVEYGVIPMTDAPFSMRLSPHIMNIGTAGGMTKASTGYTFQRIQRQSQRIARQLRDTEQPFYTDLGVSRHALMDSVLLNVLDNRRERGKTFFQQLFGHNPPQGVLRFLDEESTLLDDVRLMGTVNIPAFMAASFDVMSRRALALLVGWA</sequence>
<comment type="caution">
    <text evidence="1">The sequence shown here is derived from an EMBL/GenBank/DDBJ whole genome shotgun (WGS) entry which is preliminary data.</text>
</comment>
<organism evidence="1 2">
    <name type="scientific">Oscillochloris trichoides DG-6</name>
    <dbReference type="NCBI Taxonomy" id="765420"/>
    <lineage>
        <taxon>Bacteria</taxon>
        <taxon>Bacillati</taxon>
        <taxon>Chloroflexota</taxon>
        <taxon>Chloroflexia</taxon>
        <taxon>Chloroflexales</taxon>
        <taxon>Chloroflexineae</taxon>
        <taxon>Oscillochloridaceae</taxon>
        <taxon>Oscillochloris</taxon>
    </lineage>
</organism>
<reference evidence="1 2" key="1">
    <citation type="journal article" date="2011" name="J. Bacteriol.">
        <title>Draft genome sequence of the anoxygenic filamentous phototrophic bacterium Oscillochloris trichoides subsp. DG-6.</title>
        <authorList>
            <person name="Kuznetsov B.B."/>
            <person name="Ivanovsky R.N."/>
            <person name="Keppen O.I."/>
            <person name="Sukhacheva M.V."/>
            <person name="Bumazhkin B.K."/>
            <person name="Patutina E.O."/>
            <person name="Beletsky A.V."/>
            <person name="Mardanov A.V."/>
            <person name="Baslerov R.V."/>
            <person name="Panteleeva A.N."/>
            <person name="Kolganova T.V."/>
            <person name="Ravin N.V."/>
            <person name="Skryabin K.G."/>
        </authorList>
    </citation>
    <scope>NUCLEOTIDE SEQUENCE [LARGE SCALE GENOMIC DNA]</scope>
    <source>
        <strain evidence="1 2">DG-6</strain>
    </source>
</reference>
<dbReference type="SUPFAM" id="SSF51905">
    <property type="entry name" value="FAD/NAD(P)-binding domain"/>
    <property type="match status" value="1"/>
</dbReference>
<dbReference type="STRING" id="765420.OSCT_2128"/>
<keyword evidence="2" id="KW-1185">Reference proteome</keyword>
<proteinExistence type="predicted"/>
<evidence type="ECO:0000313" key="1">
    <source>
        <dbReference type="EMBL" id="EFO80043.1"/>
    </source>
</evidence>
<dbReference type="HOGENOM" id="CLU_042644_0_0_0"/>
<name>E1IFM7_9CHLR</name>
<dbReference type="Pfam" id="PF05834">
    <property type="entry name" value="Lycopene_cycl"/>
    <property type="match status" value="1"/>
</dbReference>
<dbReference type="EMBL" id="ADVR01000092">
    <property type="protein sequence ID" value="EFO80043.1"/>
    <property type="molecule type" value="Genomic_DNA"/>
</dbReference>
<protein>
    <submittedName>
        <fullName evidence="1">Lycopene beta and epsilon cyclase</fullName>
    </submittedName>
</protein>
<dbReference type="Gene3D" id="3.50.50.60">
    <property type="entry name" value="FAD/NAD(P)-binding domain"/>
    <property type="match status" value="1"/>
</dbReference>
<dbReference type="InterPro" id="IPR036188">
    <property type="entry name" value="FAD/NAD-bd_sf"/>
</dbReference>